<evidence type="ECO:0000259" key="2">
    <source>
        <dbReference type="SMART" id="SM00293"/>
    </source>
</evidence>
<evidence type="ECO:0000313" key="3">
    <source>
        <dbReference type="EMBL" id="KAK0516014.1"/>
    </source>
</evidence>
<dbReference type="InterPro" id="IPR026093">
    <property type="entry name" value="MGARP"/>
</dbReference>
<reference evidence="3" key="1">
    <citation type="submission" date="2023-03" db="EMBL/GenBank/DDBJ databases">
        <title>Complete genome of Cladonia borealis.</title>
        <authorList>
            <person name="Park H."/>
        </authorList>
    </citation>
    <scope>NUCLEOTIDE SEQUENCE</scope>
    <source>
        <strain evidence="3">ANT050790</strain>
    </source>
</reference>
<protein>
    <recommendedName>
        <fullName evidence="2">PWWP domain-containing protein</fullName>
    </recommendedName>
</protein>
<feature type="compositionally biased region" description="Basic and acidic residues" evidence="1">
    <location>
        <begin position="283"/>
        <end position="293"/>
    </location>
</feature>
<feature type="compositionally biased region" description="Polar residues" evidence="1">
    <location>
        <begin position="51"/>
        <end position="70"/>
    </location>
</feature>
<accession>A0AA39V7B9</accession>
<dbReference type="Pfam" id="PF00855">
    <property type="entry name" value="PWWP"/>
    <property type="match status" value="1"/>
</dbReference>
<feature type="compositionally biased region" description="Basic and acidic residues" evidence="1">
    <location>
        <begin position="543"/>
        <end position="553"/>
    </location>
</feature>
<feature type="compositionally biased region" description="Low complexity" evidence="1">
    <location>
        <begin position="1"/>
        <end position="19"/>
    </location>
</feature>
<comment type="caution">
    <text evidence="3">The sequence shown here is derived from an EMBL/GenBank/DDBJ whole genome shotgun (WGS) entry which is preliminary data.</text>
</comment>
<dbReference type="PANTHER" id="PTHR22910:SF6">
    <property type="entry name" value="PROTEIN MGARP"/>
    <property type="match status" value="1"/>
</dbReference>
<feature type="region of interest" description="Disordered" evidence="1">
    <location>
        <begin position="1"/>
        <end position="150"/>
    </location>
</feature>
<feature type="domain" description="PWWP" evidence="2">
    <location>
        <begin position="152"/>
        <end position="236"/>
    </location>
</feature>
<feature type="compositionally biased region" description="Basic and acidic residues" evidence="1">
    <location>
        <begin position="509"/>
        <end position="524"/>
    </location>
</feature>
<dbReference type="EMBL" id="JAFEKC020000003">
    <property type="protein sequence ID" value="KAK0516014.1"/>
    <property type="molecule type" value="Genomic_DNA"/>
</dbReference>
<dbReference type="Proteomes" id="UP001166286">
    <property type="component" value="Unassembled WGS sequence"/>
</dbReference>
<feature type="compositionally biased region" description="Polar residues" evidence="1">
    <location>
        <begin position="20"/>
        <end position="31"/>
    </location>
</feature>
<dbReference type="GO" id="GO:0005739">
    <property type="term" value="C:mitochondrion"/>
    <property type="evidence" value="ECO:0007669"/>
    <property type="project" value="InterPro"/>
</dbReference>
<dbReference type="AlphaFoldDB" id="A0AA39V7B9"/>
<evidence type="ECO:0000313" key="4">
    <source>
        <dbReference type="Proteomes" id="UP001166286"/>
    </source>
</evidence>
<feature type="compositionally biased region" description="Low complexity" evidence="1">
    <location>
        <begin position="348"/>
        <end position="371"/>
    </location>
</feature>
<dbReference type="InterPro" id="IPR000313">
    <property type="entry name" value="PWWP_dom"/>
</dbReference>
<feature type="region of interest" description="Disordered" evidence="1">
    <location>
        <begin position="283"/>
        <end position="409"/>
    </location>
</feature>
<gene>
    <name evidence="3" type="ORF">JMJ35_002048</name>
</gene>
<proteinExistence type="predicted"/>
<feature type="region of interest" description="Disordered" evidence="1">
    <location>
        <begin position="502"/>
        <end position="624"/>
    </location>
</feature>
<dbReference type="PANTHER" id="PTHR22910">
    <property type="entry name" value="PROTEIN MGARP"/>
    <property type="match status" value="1"/>
</dbReference>
<sequence>MAETATASAPSVPPASSTTEMENTLQENGSKTVDKQAGGHKPESTEEGAGQASQVDTPKTNGEANHTATDASDKPSIPMQDNKDTEMKDAGEAGEVATTGSSSAAPPLNGTPSVAKRASMGGSSKKKSSAVPEHKSKKLNKKKSKPLTNLDAKPGQYYIARMKGHPPWPSIICDEEMLPPSLLNTRPVTAQLPDGSFKKPEYADGGKRAYERTFPIMFLHTNEFAWIPNTELAVLDVESDAVKNPIEKGKSKPLLAAYAKAAENNDIEHFKAMLAEHQKALEADLEEREERAAKKASKKSRKSVDAAALADDADDMDIDEEVPAEKPKSKKRKKAEDSEDVEEKPAKTPKTTTKLKLSTPKTPAAESSNKKAAAKPKSAKAAKAAKSASDEEAVTPKVEEKPLTPQQAKEVKEKKVLYYRHKLQRGFLSRDIPPKEDEMKSMSDFLAELETYPDLESSIIRVTKIHKVLKAMLKLPTIPLDGQYKFKDRAAELLGKWNEILASDTTGHSGEKDGDKDDDAKPETEPGDEVGSTVAATTNGDAKSTEEQAEKAEAGVAPAPEEESTKQLENKIGTTVEGEKEAEKPEGTDTAPEQTAEEKKTDGPAIESAPAQEYKPEESVEAAA</sequence>
<organism evidence="3 4">
    <name type="scientific">Cladonia borealis</name>
    <dbReference type="NCBI Taxonomy" id="184061"/>
    <lineage>
        <taxon>Eukaryota</taxon>
        <taxon>Fungi</taxon>
        <taxon>Dikarya</taxon>
        <taxon>Ascomycota</taxon>
        <taxon>Pezizomycotina</taxon>
        <taxon>Lecanoromycetes</taxon>
        <taxon>OSLEUM clade</taxon>
        <taxon>Lecanoromycetidae</taxon>
        <taxon>Lecanorales</taxon>
        <taxon>Lecanorineae</taxon>
        <taxon>Cladoniaceae</taxon>
        <taxon>Cladonia</taxon>
    </lineage>
</organism>
<feature type="compositionally biased region" description="Acidic residues" evidence="1">
    <location>
        <begin position="311"/>
        <end position="322"/>
    </location>
</feature>
<dbReference type="SMART" id="SM00293">
    <property type="entry name" value="PWWP"/>
    <property type="match status" value="1"/>
</dbReference>
<keyword evidence="4" id="KW-1185">Reference proteome</keyword>
<name>A0AA39V7B9_9LECA</name>
<feature type="compositionally biased region" description="Basic and acidic residues" evidence="1">
    <location>
        <begin position="81"/>
        <end position="91"/>
    </location>
</feature>
<feature type="compositionally biased region" description="Basic residues" evidence="1">
    <location>
        <begin position="135"/>
        <end position="145"/>
    </location>
</feature>
<dbReference type="SUPFAM" id="SSF63748">
    <property type="entry name" value="Tudor/PWWP/MBT"/>
    <property type="match status" value="1"/>
</dbReference>
<evidence type="ECO:0000256" key="1">
    <source>
        <dbReference type="SAM" id="MobiDB-lite"/>
    </source>
</evidence>
<dbReference type="Gene3D" id="2.30.30.140">
    <property type="match status" value="1"/>
</dbReference>
<feature type="compositionally biased region" description="Basic and acidic residues" evidence="1">
    <location>
        <begin position="577"/>
        <end position="587"/>
    </location>
</feature>